<dbReference type="Proteomes" id="UP000566071">
    <property type="component" value="Unassembled WGS sequence"/>
</dbReference>
<accession>A0ABX1VYX1</accession>
<comment type="caution">
    <text evidence="1">The sequence shown here is derived from an EMBL/GenBank/DDBJ whole genome shotgun (WGS) entry which is preliminary data.</text>
</comment>
<evidence type="ECO:0000313" key="1">
    <source>
        <dbReference type="EMBL" id="NNU33161.1"/>
    </source>
</evidence>
<protein>
    <submittedName>
        <fullName evidence="1">Uncharacterized protein</fullName>
    </submittedName>
</protein>
<dbReference type="RefSeq" id="WP_175268864.1">
    <property type="nucleotide sequence ID" value="NZ_JABFCR010000004.1"/>
</dbReference>
<reference evidence="1 2" key="1">
    <citation type="submission" date="2020-05" db="EMBL/GenBank/DDBJ databases">
        <authorList>
            <person name="Khan S.A."/>
            <person name="Jeon C.O."/>
            <person name="Chun B.H."/>
        </authorList>
    </citation>
    <scope>NUCLEOTIDE SEQUENCE [LARGE SCALE GENOMIC DNA]</scope>
    <source>
        <strain evidence="1 2">S1162</strain>
    </source>
</reference>
<evidence type="ECO:0000313" key="2">
    <source>
        <dbReference type="Proteomes" id="UP000566071"/>
    </source>
</evidence>
<dbReference type="EMBL" id="JABFCR010000004">
    <property type="protein sequence ID" value="NNU33161.1"/>
    <property type="molecule type" value="Genomic_DNA"/>
</dbReference>
<keyword evidence="2" id="KW-1185">Reference proteome</keyword>
<sequence length="83" mass="9393">MVNLARMALEGNETCKQLFMDSLEYMIKVAHHFKYKWPVFYDMKTLEILKGEKQPGKGGEGDVAGLYAFVMLHAGILPRTTAI</sequence>
<proteinExistence type="predicted"/>
<organism evidence="1 2">
    <name type="scientific">Mucilaginibacter humi</name>
    <dbReference type="NCBI Taxonomy" id="2732510"/>
    <lineage>
        <taxon>Bacteria</taxon>
        <taxon>Pseudomonadati</taxon>
        <taxon>Bacteroidota</taxon>
        <taxon>Sphingobacteriia</taxon>
        <taxon>Sphingobacteriales</taxon>
        <taxon>Sphingobacteriaceae</taxon>
        <taxon>Mucilaginibacter</taxon>
    </lineage>
</organism>
<gene>
    <name evidence="1" type="ORF">HK413_01380</name>
</gene>
<name>A0ABX1VYX1_9SPHI</name>